<feature type="region of interest" description="Disordered" evidence="1">
    <location>
        <begin position="1"/>
        <end position="20"/>
    </location>
</feature>
<dbReference type="EMBL" id="FSRM01000002">
    <property type="protein sequence ID" value="SIO42467.1"/>
    <property type="molecule type" value="Genomic_DNA"/>
</dbReference>
<sequence length="98" mass="10718">MRATRAASANRMQTMVAGHKQRRRWDSPLLEGGNCVFAGGAAFCAALARSISAGAVHLTDQRLAFAVAAQVVEYDFDRAVRLRHAGNVRRQHDARVMP</sequence>
<proteinExistence type="predicted"/>
<protein>
    <submittedName>
        <fullName evidence="2">Uncharacterized protein</fullName>
    </submittedName>
</protein>
<evidence type="ECO:0000256" key="1">
    <source>
        <dbReference type="SAM" id="MobiDB-lite"/>
    </source>
</evidence>
<reference evidence="2 3" key="1">
    <citation type="submission" date="2016-11" db="EMBL/GenBank/DDBJ databases">
        <authorList>
            <person name="Jaros S."/>
            <person name="Januszkiewicz K."/>
            <person name="Wedrychowicz H."/>
        </authorList>
    </citation>
    <scope>NUCLEOTIDE SEQUENCE [LARGE SCALE GENOMIC DNA]</scope>
    <source>
        <strain evidence="2 3">GAS86</strain>
    </source>
</reference>
<name>A0A1N6JE11_9BURK</name>
<accession>A0A1N6JE11</accession>
<evidence type="ECO:0000313" key="2">
    <source>
        <dbReference type="EMBL" id="SIO42467.1"/>
    </source>
</evidence>
<dbReference type="Proteomes" id="UP000184693">
    <property type="component" value="Unassembled WGS sequence"/>
</dbReference>
<gene>
    <name evidence="2" type="ORF">SAMN05444168_4257</name>
</gene>
<organism evidence="2 3">
    <name type="scientific">Paraburkholderia phenazinium</name>
    <dbReference type="NCBI Taxonomy" id="60549"/>
    <lineage>
        <taxon>Bacteria</taxon>
        <taxon>Pseudomonadati</taxon>
        <taxon>Pseudomonadota</taxon>
        <taxon>Betaproteobacteria</taxon>
        <taxon>Burkholderiales</taxon>
        <taxon>Burkholderiaceae</taxon>
        <taxon>Paraburkholderia</taxon>
    </lineage>
</organism>
<dbReference type="AlphaFoldDB" id="A0A1N6JE11"/>
<evidence type="ECO:0000313" key="3">
    <source>
        <dbReference type="Proteomes" id="UP000184693"/>
    </source>
</evidence>